<dbReference type="Proteomes" id="UP000193040">
    <property type="component" value="Unassembled WGS sequence"/>
</dbReference>
<organism evidence="1 2">
    <name type="scientific">Mycobacterium simiae</name>
    <name type="common">Mycobacterium habana</name>
    <dbReference type="NCBI Taxonomy" id="1784"/>
    <lineage>
        <taxon>Bacteria</taxon>
        <taxon>Bacillati</taxon>
        <taxon>Actinomycetota</taxon>
        <taxon>Actinomycetes</taxon>
        <taxon>Mycobacteriales</taxon>
        <taxon>Mycobacteriaceae</taxon>
        <taxon>Mycobacterium</taxon>
        <taxon>Mycobacterium simiae complex</taxon>
    </lineage>
</organism>
<dbReference type="EMBL" id="MZZM01000022">
    <property type="protein sequence ID" value="ORJ58839.1"/>
    <property type="molecule type" value="Genomic_DNA"/>
</dbReference>
<comment type="caution">
    <text evidence="1">The sequence shown here is derived from an EMBL/GenBank/DDBJ whole genome shotgun (WGS) entry which is preliminary data.</text>
</comment>
<dbReference type="AlphaFoldDB" id="A0A1X0Y152"/>
<sequence>MTRTLDRSARLVWRMLGRPIDTRSEHRWLDGPSNPLGGTGDEWLRAFESAGRVQPSCPSDGLLEDMSVLDGVDFVSAAVDPEIRHFYEHTASWGMQVWSQWNPVFAWAGEFIARLWSRRVQQLAIPVRPMATSPGMSSMVRTVTDGAKHRVGASWVRELRVDGSKVYSGFYRVTRIPNSDQPHVHITFPLEYGSAQVFLAPSNDPDGSLWLQSGSAGFGGDGFYTVVRVGGRWYAAKAPFREIFHVYRDKAGLLRTDHWVNVGEWPLFWLHYRLDALS</sequence>
<evidence type="ECO:0000313" key="2">
    <source>
        <dbReference type="Proteomes" id="UP000193040"/>
    </source>
</evidence>
<gene>
    <name evidence="1" type="ORF">B5M45_16965</name>
</gene>
<accession>A0A1X0Y152</accession>
<protein>
    <submittedName>
        <fullName evidence="1">Uncharacterized protein</fullName>
    </submittedName>
</protein>
<name>A0A1X0Y152_MYCSI</name>
<reference evidence="1 2" key="1">
    <citation type="submission" date="2017-03" db="EMBL/GenBank/DDBJ databases">
        <title>Genomic insights into Mycobacterium simiae human colonization.</title>
        <authorList>
            <person name="Steffani J.L."/>
            <person name="Brunck M.E."/>
            <person name="Cruz E."/>
            <person name="Montiel R."/>
            <person name="Barona F."/>
        </authorList>
    </citation>
    <scope>NUCLEOTIDE SEQUENCE [LARGE SCALE GENOMIC DNA]</scope>
    <source>
        <strain evidence="1 2">MsiGto</strain>
    </source>
</reference>
<evidence type="ECO:0000313" key="1">
    <source>
        <dbReference type="EMBL" id="ORJ58839.1"/>
    </source>
</evidence>
<keyword evidence="2" id="KW-1185">Reference proteome</keyword>
<proteinExistence type="predicted"/>